<evidence type="ECO:0000313" key="6">
    <source>
        <dbReference type="Proteomes" id="UP000596063"/>
    </source>
</evidence>
<comment type="caution">
    <text evidence="4">Lacks conserved residue(s) required for the propagation of feature annotation.</text>
</comment>
<organism evidence="5 6">
    <name type="scientific">Spongiibacter nanhainus</name>
    <dbReference type="NCBI Taxonomy" id="2794344"/>
    <lineage>
        <taxon>Bacteria</taxon>
        <taxon>Pseudomonadati</taxon>
        <taxon>Pseudomonadota</taxon>
        <taxon>Gammaproteobacteria</taxon>
        <taxon>Cellvibrionales</taxon>
        <taxon>Spongiibacteraceae</taxon>
        <taxon>Spongiibacter</taxon>
    </lineage>
</organism>
<comment type="catalytic activity">
    <reaction evidence="4">
        <text>dTTP + H2O = dTMP + diphosphate + H(+)</text>
        <dbReference type="Rhea" id="RHEA:28534"/>
        <dbReference type="ChEBI" id="CHEBI:15377"/>
        <dbReference type="ChEBI" id="CHEBI:15378"/>
        <dbReference type="ChEBI" id="CHEBI:33019"/>
        <dbReference type="ChEBI" id="CHEBI:37568"/>
        <dbReference type="ChEBI" id="CHEBI:63528"/>
        <dbReference type="EC" id="3.6.1.9"/>
    </reaction>
</comment>
<dbReference type="KEGG" id="snan:I6N98_04005"/>
<dbReference type="GO" id="GO:0047429">
    <property type="term" value="F:nucleoside triphosphate diphosphatase activity"/>
    <property type="evidence" value="ECO:0007669"/>
    <property type="project" value="UniProtKB-EC"/>
</dbReference>
<dbReference type="PANTHER" id="PTHR43213:SF5">
    <property type="entry name" value="BIFUNCTIONAL DTTP_UTP PYROPHOSPHATASE_METHYLTRANSFERASE PROTEIN-RELATED"/>
    <property type="match status" value="1"/>
</dbReference>
<dbReference type="GO" id="GO:0005737">
    <property type="term" value="C:cytoplasm"/>
    <property type="evidence" value="ECO:0007669"/>
    <property type="project" value="UniProtKB-SubCell"/>
</dbReference>
<dbReference type="AlphaFoldDB" id="A0A7T4US82"/>
<evidence type="ECO:0000256" key="3">
    <source>
        <dbReference type="ARBA" id="ARBA00023080"/>
    </source>
</evidence>
<reference evidence="5 6" key="1">
    <citation type="submission" date="2020-12" db="EMBL/GenBank/DDBJ databases">
        <authorList>
            <person name="Shan Y."/>
        </authorList>
    </citation>
    <scope>NUCLEOTIDE SEQUENCE [LARGE SCALE GENOMIC DNA]</scope>
    <source>
        <strain evidence="6">csc3.9</strain>
    </source>
</reference>
<dbReference type="EMBL" id="CP066167">
    <property type="protein sequence ID" value="QQD20063.1"/>
    <property type="molecule type" value="Genomic_DNA"/>
</dbReference>
<comment type="similarity">
    <text evidence="4">Belongs to the Maf family. YhdE subfamily.</text>
</comment>
<keyword evidence="2 4" id="KW-0378">Hydrolase</keyword>
<dbReference type="NCBIfam" id="TIGR00172">
    <property type="entry name" value="maf"/>
    <property type="match status" value="1"/>
</dbReference>
<dbReference type="PIRSF" id="PIRSF006305">
    <property type="entry name" value="Maf"/>
    <property type="match status" value="1"/>
</dbReference>
<dbReference type="EC" id="3.6.1.9" evidence="4"/>
<gene>
    <name evidence="5" type="primary">maf</name>
    <name evidence="5" type="ORF">I6N98_04005</name>
</gene>
<feature type="site" description="Important for substrate specificity" evidence="4">
    <location>
        <position position="70"/>
    </location>
</feature>
<comment type="subcellular location">
    <subcellularLocation>
        <location evidence="4">Cytoplasm</location>
    </subcellularLocation>
</comment>
<dbReference type="GO" id="GO:0009117">
    <property type="term" value="P:nucleotide metabolic process"/>
    <property type="evidence" value="ECO:0007669"/>
    <property type="project" value="UniProtKB-KW"/>
</dbReference>
<comment type="catalytic activity">
    <reaction evidence="4">
        <text>UTP + H2O = UMP + diphosphate + H(+)</text>
        <dbReference type="Rhea" id="RHEA:29395"/>
        <dbReference type="ChEBI" id="CHEBI:15377"/>
        <dbReference type="ChEBI" id="CHEBI:15378"/>
        <dbReference type="ChEBI" id="CHEBI:33019"/>
        <dbReference type="ChEBI" id="CHEBI:46398"/>
        <dbReference type="ChEBI" id="CHEBI:57865"/>
        <dbReference type="EC" id="3.6.1.9"/>
    </reaction>
</comment>
<evidence type="ECO:0000256" key="2">
    <source>
        <dbReference type="ARBA" id="ARBA00022801"/>
    </source>
</evidence>
<dbReference type="HAMAP" id="MF_00528">
    <property type="entry name" value="Maf"/>
    <property type="match status" value="1"/>
</dbReference>
<sequence length="202" mass="21408">MNCPLILGSRSPRRAELLSQVGLSYSVRAADIDETPRDQEFPADYVMRMAREKAAALTAPESSAVLTADTSVVIDNAILGKPADDADAAAMLRRLSGRCHQVMSAVALRYRGVESHSCVVTEVQFASLEENEIAAYVAAGEGRDKAGSYAIQGQAAAFVEAIRGSYSGVVGLPLHETITLLRNAGVLACLPPCNPPCDKMSL</sequence>
<name>A0A7T4US82_9GAMM</name>
<dbReference type="PANTHER" id="PTHR43213">
    <property type="entry name" value="BIFUNCTIONAL DTTP/UTP PYROPHOSPHATASE/METHYLTRANSFERASE PROTEIN-RELATED"/>
    <property type="match status" value="1"/>
</dbReference>
<feature type="active site" description="Proton acceptor" evidence="4">
    <location>
        <position position="69"/>
    </location>
</feature>
<proteinExistence type="inferred from homology"/>
<dbReference type="InterPro" id="IPR003697">
    <property type="entry name" value="Maf-like"/>
</dbReference>
<dbReference type="CDD" id="cd00555">
    <property type="entry name" value="Maf"/>
    <property type="match status" value="1"/>
</dbReference>
<evidence type="ECO:0000256" key="4">
    <source>
        <dbReference type="HAMAP-Rule" id="MF_00528"/>
    </source>
</evidence>
<evidence type="ECO:0000256" key="1">
    <source>
        <dbReference type="ARBA" id="ARBA00001968"/>
    </source>
</evidence>
<feature type="site" description="Important for substrate specificity" evidence="4">
    <location>
        <position position="13"/>
    </location>
</feature>
<feature type="site" description="Important for substrate specificity" evidence="4">
    <location>
        <position position="152"/>
    </location>
</feature>
<dbReference type="InterPro" id="IPR029001">
    <property type="entry name" value="ITPase-like_fam"/>
</dbReference>
<evidence type="ECO:0000313" key="5">
    <source>
        <dbReference type="EMBL" id="QQD20063.1"/>
    </source>
</evidence>
<dbReference type="Pfam" id="PF02545">
    <property type="entry name" value="Maf"/>
    <property type="match status" value="1"/>
</dbReference>
<keyword evidence="6" id="KW-1185">Reference proteome</keyword>
<keyword evidence="4" id="KW-0963">Cytoplasm</keyword>
<comment type="function">
    <text evidence="4">Nucleoside triphosphate pyrophosphatase that hydrolyzes dTTP and UTP. May have a dual role in cell division arrest and in preventing the incorporation of modified nucleotides into cellular nucleic acids.</text>
</comment>
<accession>A0A7T4US82</accession>
<dbReference type="Gene3D" id="3.90.950.10">
    <property type="match status" value="1"/>
</dbReference>
<dbReference type="SUPFAM" id="SSF52972">
    <property type="entry name" value="ITPase-like"/>
    <property type="match status" value="1"/>
</dbReference>
<protein>
    <recommendedName>
        <fullName evidence="4">dTTP/UTP pyrophosphatase</fullName>
        <shortName evidence="4">dTTPase/UTPase</shortName>
        <ecNumber evidence="4">3.6.1.9</ecNumber>
    </recommendedName>
    <alternativeName>
        <fullName evidence="4">Nucleoside triphosphate pyrophosphatase</fullName>
    </alternativeName>
    <alternativeName>
        <fullName evidence="4">Nucleotide pyrophosphatase</fullName>
        <shortName evidence="4">Nucleotide PPase</shortName>
    </alternativeName>
</protein>
<keyword evidence="3 4" id="KW-0546">Nucleotide metabolism</keyword>
<dbReference type="Proteomes" id="UP000596063">
    <property type="component" value="Chromosome"/>
</dbReference>
<comment type="cofactor">
    <cofactor evidence="1 4">
        <name>a divalent metal cation</name>
        <dbReference type="ChEBI" id="CHEBI:60240"/>
    </cofactor>
</comment>